<keyword evidence="1" id="KW-0813">Transport</keyword>
<dbReference type="InterPro" id="IPR051782">
    <property type="entry name" value="ABC_Transporter_VariousFunc"/>
</dbReference>
<dbReference type="PROSITE" id="PS50893">
    <property type="entry name" value="ABC_TRANSPORTER_2"/>
    <property type="match status" value="1"/>
</dbReference>
<protein>
    <recommendedName>
        <fullName evidence="4">ABC transporter domain-containing protein</fullName>
    </recommendedName>
</protein>
<dbReference type="RefSeq" id="WP_076002835.1">
    <property type="nucleotide sequence ID" value="NZ_CP019058.1"/>
</dbReference>
<evidence type="ECO:0000313" key="6">
    <source>
        <dbReference type="Proteomes" id="UP000186260"/>
    </source>
</evidence>
<reference evidence="6" key="1">
    <citation type="submission" date="2017-01" db="EMBL/GenBank/DDBJ databases">
        <title>Gardnerella vaginalis bacteremia associated with severe acute encephalopathy in a young female patient: Case Report and characterization of the isolate.</title>
        <authorList>
            <person name="Tankovic J."/>
            <person name="Timinskas A."/>
            <person name="Zilnyte M."/>
            <person name="Janulaitiene M."/>
            <person name="Zvirbliene A."/>
            <person name="Pleckaityte M."/>
        </authorList>
    </citation>
    <scope>NUCLEOTIDE SEQUENCE [LARGE SCALE GENOMIC DNA]</scope>
    <source>
        <strain evidence="6">GV37</strain>
    </source>
</reference>
<evidence type="ECO:0000256" key="1">
    <source>
        <dbReference type="ARBA" id="ARBA00022448"/>
    </source>
</evidence>
<dbReference type="SMART" id="SM00382">
    <property type="entry name" value="AAA"/>
    <property type="match status" value="1"/>
</dbReference>
<name>A0ABM6GJ17_9BIFI</name>
<feature type="domain" description="ABC transporter" evidence="4">
    <location>
        <begin position="5"/>
        <end position="209"/>
    </location>
</feature>
<dbReference type="PROSITE" id="PS00211">
    <property type="entry name" value="ABC_TRANSPORTER_1"/>
    <property type="match status" value="1"/>
</dbReference>
<dbReference type="InterPro" id="IPR003439">
    <property type="entry name" value="ABC_transporter-like_ATP-bd"/>
</dbReference>
<dbReference type="Proteomes" id="UP000186260">
    <property type="component" value="Chromosome"/>
</dbReference>
<dbReference type="PANTHER" id="PTHR42939:SF1">
    <property type="entry name" value="ABC TRANSPORTER ATP-BINDING PROTEIN ALBC-RELATED"/>
    <property type="match status" value="1"/>
</dbReference>
<keyword evidence="2" id="KW-0547">Nucleotide-binding</keyword>
<dbReference type="EMBL" id="CP019058">
    <property type="protein sequence ID" value="APW18755.1"/>
    <property type="molecule type" value="Genomic_DNA"/>
</dbReference>
<keyword evidence="3" id="KW-0067">ATP-binding</keyword>
<dbReference type="InterPro" id="IPR003593">
    <property type="entry name" value="AAA+_ATPase"/>
</dbReference>
<sequence length="209" mass="23781">MSELLRINNLNFAYEDNNVFEDFCCSIMKNRLTLLVGANGAGKSTLLNIISGVITVTDKNGDFYWNDKKSSLNNIQDNIAYAQSMPALFFGLSGFENITICKLLFNENECYEKMTLSFCNSLGLSDKDLTKDIAKYSQGMLQKLWLSIILTRKKDLYLLDEPFNGLDSFAINYLQEYILGMRKTLLIVSHEPPYKIYENSIKISIDPVS</sequence>
<keyword evidence="6" id="KW-1185">Reference proteome</keyword>
<dbReference type="PANTHER" id="PTHR42939">
    <property type="entry name" value="ABC TRANSPORTER ATP-BINDING PROTEIN ALBC-RELATED"/>
    <property type="match status" value="1"/>
</dbReference>
<proteinExistence type="predicted"/>
<organism evidence="5 6">
    <name type="scientific">Gardnerella swidsinskii</name>
    <dbReference type="NCBI Taxonomy" id="2792979"/>
    <lineage>
        <taxon>Bacteria</taxon>
        <taxon>Bacillati</taxon>
        <taxon>Actinomycetota</taxon>
        <taxon>Actinomycetes</taxon>
        <taxon>Bifidobacteriales</taxon>
        <taxon>Bifidobacteriaceae</taxon>
        <taxon>Gardnerella</taxon>
    </lineage>
</organism>
<dbReference type="InterPro" id="IPR027417">
    <property type="entry name" value="P-loop_NTPase"/>
</dbReference>
<dbReference type="InterPro" id="IPR017871">
    <property type="entry name" value="ABC_transporter-like_CS"/>
</dbReference>
<evidence type="ECO:0000313" key="5">
    <source>
        <dbReference type="EMBL" id="APW18755.1"/>
    </source>
</evidence>
<evidence type="ECO:0000256" key="2">
    <source>
        <dbReference type="ARBA" id="ARBA00022741"/>
    </source>
</evidence>
<evidence type="ECO:0000259" key="4">
    <source>
        <dbReference type="PROSITE" id="PS50893"/>
    </source>
</evidence>
<gene>
    <name evidence="5" type="ORF">BVL65_04135</name>
</gene>
<dbReference type="Pfam" id="PF00005">
    <property type="entry name" value="ABC_tran"/>
    <property type="match status" value="1"/>
</dbReference>
<accession>A0ABM6GJ17</accession>
<dbReference type="Gene3D" id="3.40.50.300">
    <property type="entry name" value="P-loop containing nucleotide triphosphate hydrolases"/>
    <property type="match status" value="1"/>
</dbReference>
<dbReference type="SUPFAM" id="SSF52540">
    <property type="entry name" value="P-loop containing nucleoside triphosphate hydrolases"/>
    <property type="match status" value="1"/>
</dbReference>
<evidence type="ECO:0000256" key="3">
    <source>
        <dbReference type="ARBA" id="ARBA00022840"/>
    </source>
</evidence>